<dbReference type="Proteomes" id="UP001055879">
    <property type="component" value="Linkage Group LG06"/>
</dbReference>
<evidence type="ECO:0000313" key="2">
    <source>
        <dbReference type="Proteomes" id="UP001055879"/>
    </source>
</evidence>
<keyword evidence="2" id="KW-1185">Reference proteome</keyword>
<comment type="caution">
    <text evidence="1">The sequence shown here is derived from an EMBL/GenBank/DDBJ whole genome shotgun (WGS) entry which is preliminary data.</text>
</comment>
<organism evidence="1 2">
    <name type="scientific">Arctium lappa</name>
    <name type="common">Greater burdock</name>
    <name type="synonym">Lappa major</name>
    <dbReference type="NCBI Taxonomy" id="4217"/>
    <lineage>
        <taxon>Eukaryota</taxon>
        <taxon>Viridiplantae</taxon>
        <taxon>Streptophyta</taxon>
        <taxon>Embryophyta</taxon>
        <taxon>Tracheophyta</taxon>
        <taxon>Spermatophyta</taxon>
        <taxon>Magnoliopsida</taxon>
        <taxon>eudicotyledons</taxon>
        <taxon>Gunneridae</taxon>
        <taxon>Pentapetalae</taxon>
        <taxon>asterids</taxon>
        <taxon>campanulids</taxon>
        <taxon>Asterales</taxon>
        <taxon>Asteraceae</taxon>
        <taxon>Carduoideae</taxon>
        <taxon>Cardueae</taxon>
        <taxon>Arctiinae</taxon>
        <taxon>Arctium</taxon>
    </lineage>
</organism>
<gene>
    <name evidence="1" type="ORF">L6452_20860</name>
</gene>
<sequence length="106" mass="12595">MNDPFWEASILCFIYNMILAWRKLFNDQLQTLTQFVMEWGYEDGKRMHLGHNKHPHYDTKLSYINHHHSLWHCDNKDLPLTLIATFDDGSKEIGHAIAGDRKQRNN</sequence>
<name>A0ACB9BBQ5_ARCLA</name>
<reference evidence="1 2" key="2">
    <citation type="journal article" date="2022" name="Mol. Ecol. Resour.">
        <title>The genomes of chicory, endive, great burdock and yacon provide insights into Asteraceae paleo-polyploidization history and plant inulin production.</title>
        <authorList>
            <person name="Fan W."/>
            <person name="Wang S."/>
            <person name="Wang H."/>
            <person name="Wang A."/>
            <person name="Jiang F."/>
            <person name="Liu H."/>
            <person name="Zhao H."/>
            <person name="Xu D."/>
            <person name="Zhang Y."/>
        </authorList>
    </citation>
    <scope>NUCLEOTIDE SEQUENCE [LARGE SCALE GENOMIC DNA]</scope>
    <source>
        <strain evidence="2">cv. Niubang</strain>
    </source>
</reference>
<accession>A0ACB9BBQ5</accession>
<dbReference type="EMBL" id="CM042052">
    <property type="protein sequence ID" value="KAI3719954.1"/>
    <property type="molecule type" value="Genomic_DNA"/>
</dbReference>
<evidence type="ECO:0000313" key="1">
    <source>
        <dbReference type="EMBL" id="KAI3719954.1"/>
    </source>
</evidence>
<protein>
    <submittedName>
        <fullName evidence="1">Uncharacterized protein</fullName>
    </submittedName>
</protein>
<reference evidence="2" key="1">
    <citation type="journal article" date="2022" name="Mol. Ecol. Resour.">
        <title>The genomes of chicory, endive, great burdock and yacon provide insights into Asteraceae palaeo-polyploidization history and plant inulin production.</title>
        <authorList>
            <person name="Fan W."/>
            <person name="Wang S."/>
            <person name="Wang H."/>
            <person name="Wang A."/>
            <person name="Jiang F."/>
            <person name="Liu H."/>
            <person name="Zhao H."/>
            <person name="Xu D."/>
            <person name="Zhang Y."/>
        </authorList>
    </citation>
    <scope>NUCLEOTIDE SEQUENCE [LARGE SCALE GENOMIC DNA]</scope>
    <source>
        <strain evidence="2">cv. Niubang</strain>
    </source>
</reference>
<proteinExistence type="predicted"/>